<reference evidence="2 3" key="1">
    <citation type="submission" date="2020-05" db="EMBL/GenBank/DDBJ databases">
        <title>DNA-SIP metagenomic assembled genomes.</title>
        <authorList>
            <person name="Yu J."/>
        </authorList>
    </citation>
    <scope>NUCLEOTIDE SEQUENCE [LARGE SCALE GENOMIC DNA]</scope>
    <source>
        <strain evidence="2">Bin5.27</strain>
    </source>
</reference>
<feature type="transmembrane region" description="Helical" evidence="1">
    <location>
        <begin position="346"/>
        <end position="365"/>
    </location>
</feature>
<feature type="transmembrane region" description="Helical" evidence="1">
    <location>
        <begin position="39"/>
        <end position="61"/>
    </location>
</feature>
<dbReference type="Proteomes" id="UP000574690">
    <property type="component" value="Unassembled WGS sequence"/>
</dbReference>
<feature type="transmembrane region" description="Helical" evidence="1">
    <location>
        <begin position="324"/>
        <end position="340"/>
    </location>
</feature>
<protein>
    <submittedName>
        <fullName evidence="2">Low temperature requirement protein A</fullName>
    </submittedName>
</protein>
<evidence type="ECO:0000313" key="3">
    <source>
        <dbReference type="Proteomes" id="UP000574690"/>
    </source>
</evidence>
<accession>A0A850CGD1</accession>
<feature type="transmembrane region" description="Helical" evidence="1">
    <location>
        <begin position="149"/>
        <end position="167"/>
    </location>
</feature>
<dbReference type="AlphaFoldDB" id="A0A850CGD1"/>
<sequence>MTEQMTSDRHATWLELFFDLVVVAAVAQLTHLLVHPSGLHVAAFFTLYTAIWLVWTSFTVYANVASERTRTRTMLLGMLGLAVMAAAVPEATGAHSAVFAAAYLYTTGIASQGLARSGRMVMSWSAAQRNAGLLPWIIAFWVDDPRWKLALWALGVAMTLAGALLVGDDEDRMREFRDRLRERSERSRRGTQEFELWDVQGSHLGERLGLFIMIVLGEAVLQLVTAIGEVEWGWAQVGIGLAGFGLLIGLWWLNFRFGFDEENQTAPRFLLPAHLVVAVSVTLVAFGIGTAAEHATAPLPDLHRWLLCGALAVCLGLCAAAHRAWWCLAILAAPIAVAAFGSQVAAVFTVLVLAASTGALALYFLRRTATSTA</sequence>
<proteinExistence type="predicted"/>
<feature type="transmembrane region" description="Helical" evidence="1">
    <location>
        <begin position="302"/>
        <end position="319"/>
    </location>
</feature>
<dbReference type="PANTHER" id="PTHR36840">
    <property type="entry name" value="BLL5714 PROTEIN"/>
    <property type="match status" value="1"/>
</dbReference>
<gene>
    <name evidence="2" type="ORF">HOQ43_21020</name>
</gene>
<feature type="transmembrane region" description="Helical" evidence="1">
    <location>
        <begin position="269"/>
        <end position="290"/>
    </location>
</feature>
<feature type="transmembrane region" description="Helical" evidence="1">
    <location>
        <begin position="234"/>
        <end position="257"/>
    </location>
</feature>
<dbReference type="InterPro" id="IPR010640">
    <property type="entry name" value="Low_temperature_requirement_A"/>
</dbReference>
<feature type="transmembrane region" description="Helical" evidence="1">
    <location>
        <begin position="208"/>
        <end position="228"/>
    </location>
</feature>
<keyword evidence="1" id="KW-1133">Transmembrane helix</keyword>
<dbReference type="PANTHER" id="PTHR36840:SF1">
    <property type="entry name" value="BLL5714 PROTEIN"/>
    <property type="match status" value="1"/>
</dbReference>
<comment type="caution">
    <text evidence="2">The sequence shown here is derived from an EMBL/GenBank/DDBJ whole genome shotgun (WGS) entry which is preliminary data.</text>
</comment>
<name>A0A850CGD1_9ACTN</name>
<evidence type="ECO:0000313" key="2">
    <source>
        <dbReference type="EMBL" id="NUQ90932.1"/>
    </source>
</evidence>
<feature type="transmembrane region" description="Helical" evidence="1">
    <location>
        <begin position="12"/>
        <end position="33"/>
    </location>
</feature>
<keyword evidence="1" id="KW-0812">Transmembrane</keyword>
<dbReference type="EMBL" id="JABFXE010000878">
    <property type="protein sequence ID" value="NUQ90932.1"/>
    <property type="molecule type" value="Genomic_DNA"/>
</dbReference>
<dbReference type="Pfam" id="PF06772">
    <property type="entry name" value="LtrA"/>
    <property type="match status" value="1"/>
</dbReference>
<keyword evidence="1" id="KW-0472">Membrane</keyword>
<evidence type="ECO:0000256" key="1">
    <source>
        <dbReference type="SAM" id="Phobius"/>
    </source>
</evidence>
<feature type="transmembrane region" description="Helical" evidence="1">
    <location>
        <begin position="73"/>
        <end position="91"/>
    </location>
</feature>
<organism evidence="2 3">
    <name type="scientific">Glycomyces artemisiae</name>
    <dbReference type="NCBI Taxonomy" id="1076443"/>
    <lineage>
        <taxon>Bacteria</taxon>
        <taxon>Bacillati</taxon>
        <taxon>Actinomycetota</taxon>
        <taxon>Actinomycetes</taxon>
        <taxon>Glycomycetales</taxon>
        <taxon>Glycomycetaceae</taxon>
        <taxon>Glycomyces</taxon>
    </lineage>
</organism>